<feature type="region of interest" description="Disordered" evidence="2">
    <location>
        <begin position="76"/>
        <end position="263"/>
    </location>
</feature>
<evidence type="ECO:0000256" key="3">
    <source>
        <dbReference type="SAM" id="SignalP"/>
    </source>
</evidence>
<keyword evidence="3" id="KW-0732">Signal</keyword>
<evidence type="ECO:0000313" key="5">
    <source>
        <dbReference type="EMBL" id="CAB3411154.1"/>
    </source>
</evidence>
<comment type="caution">
    <text evidence="1">Lacks conserved residue(s) required for the propagation of feature annotation.</text>
</comment>
<dbReference type="AlphaFoldDB" id="A0A8S1FG31"/>
<feature type="compositionally biased region" description="Basic and acidic residues" evidence="2">
    <location>
        <begin position="374"/>
        <end position="385"/>
    </location>
</feature>
<feature type="compositionally biased region" description="Basic and acidic residues" evidence="2">
    <location>
        <begin position="468"/>
        <end position="494"/>
    </location>
</feature>
<dbReference type="PROSITE" id="PS51670">
    <property type="entry name" value="SHKT"/>
    <property type="match status" value="1"/>
</dbReference>
<feature type="compositionally biased region" description="Acidic residues" evidence="2">
    <location>
        <begin position="329"/>
        <end position="342"/>
    </location>
</feature>
<proteinExistence type="predicted"/>
<feature type="signal peptide" evidence="3">
    <location>
        <begin position="1"/>
        <end position="20"/>
    </location>
</feature>
<feature type="compositionally biased region" description="Acidic residues" evidence="2">
    <location>
        <begin position="495"/>
        <end position="504"/>
    </location>
</feature>
<gene>
    <name evidence="5" type="ORF">CBOVIS_LOCUS12576</name>
</gene>
<dbReference type="OrthoDB" id="5877770at2759"/>
<name>A0A8S1FG31_9PELO</name>
<organism evidence="5 6">
    <name type="scientific">Caenorhabditis bovis</name>
    <dbReference type="NCBI Taxonomy" id="2654633"/>
    <lineage>
        <taxon>Eukaryota</taxon>
        <taxon>Metazoa</taxon>
        <taxon>Ecdysozoa</taxon>
        <taxon>Nematoda</taxon>
        <taxon>Chromadorea</taxon>
        <taxon>Rhabditida</taxon>
        <taxon>Rhabditina</taxon>
        <taxon>Rhabditomorpha</taxon>
        <taxon>Rhabditoidea</taxon>
        <taxon>Rhabditidae</taxon>
        <taxon>Peloderinae</taxon>
        <taxon>Caenorhabditis</taxon>
    </lineage>
</organism>
<dbReference type="Proteomes" id="UP000494206">
    <property type="component" value="Unassembled WGS sequence"/>
</dbReference>
<feature type="compositionally biased region" description="Basic and acidic residues" evidence="2">
    <location>
        <begin position="169"/>
        <end position="180"/>
    </location>
</feature>
<dbReference type="InterPro" id="IPR003582">
    <property type="entry name" value="ShKT_dom"/>
</dbReference>
<comment type="caution">
    <text evidence="5">The sequence shown here is derived from an EMBL/GenBank/DDBJ whole genome shotgun (WGS) entry which is preliminary data.</text>
</comment>
<feature type="compositionally biased region" description="Pro residues" evidence="2">
    <location>
        <begin position="82"/>
        <end position="93"/>
    </location>
</feature>
<feature type="compositionally biased region" description="Basic residues" evidence="2">
    <location>
        <begin position="508"/>
        <end position="531"/>
    </location>
</feature>
<feature type="compositionally biased region" description="Basic and acidic residues" evidence="2">
    <location>
        <begin position="211"/>
        <end position="233"/>
    </location>
</feature>
<feature type="compositionally biased region" description="Basic and acidic residues" evidence="2">
    <location>
        <begin position="241"/>
        <end position="250"/>
    </location>
</feature>
<feature type="compositionally biased region" description="Basic residues" evidence="2">
    <location>
        <begin position="345"/>
        <end position="360"/>
    </location>
</feature>
<evidence type="ECO:0000259" key="4">
    <source>
        <dbReference type="PROSITE" id="PS51670"/>
    </source>
</evidence>
<evidence type="ECO:0000313" key="6">
    <source>
        <dbReference type="Proteomes" id="UP000494206"/>
    </source>
</evidence>
<dbReference type="EMBL" id="CADEPM010000012">
    <property type="protein sequence ID" value="CAB3411154.1"/>
    <property type="molecule type" value="Genomic_DNA"/>
</dbReference>
<feature type="chain" id="PRO_5035933803" description="ShKT domain-containing protein" evidence="3">
    <location>
        <begin position="21"/>
        <end position="634"/>
    </location>
</feature>
<protein>
    <recommendedName>
        <fullName evidence="4">ShKT domain-containing protein</fullName>
    </recommendedName>
</protein>
<feature type="region of interest" description="Disordered" evidence="2">
    <location>
        <begin position="275"/>
        <end position="541"/>
    </location>
</feature>
<keyword evidence="6" id="KW-1185">Reference proteome</keyword>
<feature type="domain" description="ShKT" evidence="4">
    <location>
        <begin position="580"/>
        <end position="617"/>
    </location>
</feature>
<feature type="compositionally biased region" description="Basic and acidic residues" evidence="2">
    <location>
        <begin position="189"/>
        <end position="199"/>
    </location>
</feature>
<reference evidence="5 6" key="1">
    <citation type="submission" date="2020-04" db="EMBL/GenBank/DDBJ databases">
        <authorList>
            <person name="Laetsch R D."/>
            <person name="Stevens L."/>
            <person name="Kumar S."/>
            <person name="Blaxter L. M."/>
        </authorList>
    </citation>
    <scope>NUCLEOTIDE SEQUENCE [LARGE SCALE GENOMIC DNA]</scope>
</reference>
<feature type="compositionally biased region" description="Acidic residues" evidence="2">
    <location>
        <begin position="394"/>
        <end position="416"/>
    </location>
</feature>
<evidence type="ECO:0000256" key="1">
    <source>
        <dbReference type="PROSITE-ProRule" id="PRU01005"/>
    </source>
</evidence>
<sequence>MYCAFTLLLLVVNYFRYTSAGSIVLEQDPRLQDPFYRDVYARASGLPLASVNSVVHNVKHKSNGILDIWSDKPFRGQRPVYKPTPPPYTPPPWVRGRPRNPPWDQRFSEPDNYPSAAGADYDEYERPRRPISRGRGRGRRPPKAPVRVKISKPDELIENGEGTRDDEESQKQTEDEKNDSNEGQATTEANKKEGEKELELFPNLDSEDEKADEKPKKETKEKSKESNDEGTKSDKKKLPKSKKDDSEGQKVTEVGSNDDEGIIKLGEIDLADVKASGGGHESLRQTGHITKTNLKPKEKKKKIVEDSGDEDEDKNEEDDSKKKKKNKSDDEDNNEEDSEEDAEKNKKKKKKEKKKKNNKKKKDENDESKENDDENGKLKIVDGEIKVPQSIDGSTEDSDEDFSDEDDDEDDNDEDDNNKPKSKNKKMDPKKKCGMLKTGGPSYMVPPIMGYSQFPPPTNPQSTPAPNNDEKSRSDDYQDFESKDCKDNDEKVHEDDDYSEESDESEKKKRKKKKKKSKKSEKRKKGKSHKSRSLDYLTPKEKIDQVKRNRGHILDELHAQDDLKKLQKTNSKAMTLGIDCSQTSDEFPLKCGAWQSVGFCETNQATQFLWCRKTCLCTPLATTTPESPSTPTHN</sequence>
<feature type="compositionally biased region" description="Basic residues" evidence="2">
    <location>
        <begin position="129"/>
        <end position="142"/>
    </location>
</feature>
<feature type="compositionally biased region" description="Acidic residues" evidence="2">
    <location>
        <begin position="306"/>
        <end position="318"/>
    </location>
</feature>
<evidence type="ECO:0000256" key="2">
    <source>
        <dbReference type="SAM" id="MobiDB-lite"/>
    </source>
</evidence>
<accession>A0A8S1FG31</accession>